<feature type="domain" description="CFA20" evidence="2">
    <location>
        <begin position="1"/>
        <end position="159"/>
    </location>
</feature>
<proteinExistence type="predicted"/>
<evidence type="ECO:0000313" key="3">
    <source>
        <dbReference type="EMBL" id="KAI2663800.1"/>
    </source>
</evidence>
<keyword evidence="4" id="KW-1185">Reference proteome</keyword>
<evidence type="ECO:0000256" key="1">
    <source>
        <dbReference type="SAM" id="MobiDB-lite"/>
    </source>
</evidence>
<sequence>MFRNDFQGGLTVDIFSAQGKDPVAKWKLYGRKSSITKVFDKEMKGFVYILEGSIGLIQKFLILQVNVPLGKDFSTEFLVTDEEHLKKRLYLSTVHKELSATPLHARIPLTCLKRDTWCNLCIDLDSLTAEIFRGTRFLSLDGIIISACCKVRRIFTMKNEPADCMDGGLEISNGPKEEIPRNCQFPSEVQHVVQLVNMKTLGQIGPANSDAEETGGVKASITRGPTPRDSSHIAFGSKVIGPPPLTARKSSTSANRKEERAKSELSLNILTENVQPRPPLERPSAEKMGSRRPQRIQNHVVQLVNMKTLGQTGPANSNADKEGGKISLNPEGPELQGKIALFSLQTLGSDLPVEDKLTDPILRDCASSADTSRSAFKPPCAASPPKCVLTTDDADLCDTETEFSLCDEEYEEEVFTFSSCPHSARRNQASSNPVEDLTFGLKGHKLVTDGERKDARLEDDFVGSESEEDEMHTEFLHRCAVHSITAPPPPPSIQKYTVLPKFSSEPIKTQASTVRHVSEGPKRHEPMRIAPTRCLSPSTRQGSRLDRSEAGRALPDGDTRISINRASVSVDERVQPLGSSRCDLRRSQDEEDEEDELRIGSRRKETETWAAQALVHHCNISLSASSDDTSTWTQCIPLPVDQGQHYQTEMNPLLHSNPRTFAVKRSCPHCHASVIN</sequence>
<comment type="caution">
    <text evidence="3">The sequence shown here is derived from an EMBL/GenBank/DDBJ whole genome shotgun (WGS) entry which is preliminary data.</text>
</comment>
<name>A0ABQ8MLS5_LABRO</name>
<feature type="compositionally biased region" description="Basic and acidic residues" evidence="1">
    <location>
        <begin position="516"/>
        <end position="527"/>
    </location>
</feature>
<dbReference type="Proteomes" id="UP000830375">
    <property type="component" value="Unassembled WGS sequence"/>
</dbReference>
<reference evidence="3 4" key="1">
    <citation type="submission" date="2022-01" db="EMBL/GenBank/DDBJ databases">
        <title>A high-quality chromosome-level genome assembly of rohu carp, Labeo rohita.</title>
        <authorList>
            <person name="Arick M.A. II"/>
            <person name="Hsu C.-Y."/>
            <person name="Magbanua Z."/>
            <person name="Pechanova O."/>
            <person name="Grover C."/>
            <person name="Miller E."/>
            <person name="Thrash A."/>
            <person name="Ezzel L."/>
            <person name="Alam S."/>
            <person name="Benzie J."/>
            <person name="Hamilton M."/>
            <person name="Karsi A."/>
            <person name="Lawrence M.L."/>
            <person name="Peterson D.G."/>
        </authorList>
    </citation>
    <scope>NUCLEOTIDE SEQUENCE [LARGE SCALE GENOMIC DNA]</scope>
    <source>
        <strain evidence="4">BAU-BD-2019</strain>
        <tissue evidence="3">Blood</tissue>
    </source>
</reference>
<evidence type="ECO:0000313" key="4">
    <source>
        <dbReference type="Proteomes" id="UP000830375"/>
    </source>
</evidence>
<feature type="region of interest" description="Disordered" evidence="1">
    <location>
        <begin position="572"/>
        <end position="600"/>
    </location>
</feature>
<dbReference type="PANTHER" id="PTHR12458">
    <property type="entry name" value="ORF PROTEIN"/>
    <property type="match status" value="1"/>
</dbReference>
<dbReference type="InterPro" id="IPR007714">
    <property type="entry name" value="CFA20_dom"/>
</dbReference>
<feature type="compositionally biased region" description="Basic and acidic residues" evidence="1">
    <location>
        <begin position="279"/>
        <end position="289"/>
    </location>
</feature>
<dbReference type="EMBL" id="JACTAM010000006">
    <property type="protein sequence ID" value="KAI2663800.1"/>
    <property type="molecule type" value="Genomic_DNA"/>
</dbReference>
<feature type="region of interest" description="Disordered" evidence="1">
    <location>
        <begin position="207"/>
        <end position="293"/>
    </location>
</feature>
<protein>
    <submittedName>
        <fullName evidence="3">Protein CFAP20DC</fullName>
    </submittedName>
</protein>
<feature type="compositionally biased region" description="Basic and acidic residues" evidence="1">
    <location>
        <begin position="543"/>
        <end position="559"/>
    </location>
</feature>
<dbReference type="InterPro" id="IPR040441">
    <property type="entry name" value="CFA20/CFAP20DC"/>
</dbReference>
<feature type="region of interest" description="Disordered" evidence="1">
    <location>
        <begin position="510"/>
        <end position="559"/>
    </location>
</feature>
<dbReference type="Pfam" id="PF05018">
    <property type="entry name" value="CFA20_dom"/>
    <property type="match status" value="1"/>
</dbReference>
<evidence type="ECO:0000259" key="2">
    <source>
        <dbReference type="Pfam" id="PF05018"/>
    </source>
</evidence>
<feature type="compositionally biased region" description="Polar residues" evidence="1">
    <location>
        <begin position="265"/>
        <end position="274"/>
    </location>
</feature>
<gene>
    <name evidence="3" type="ORF">H4Q32_012406</name>
</gene>
<accession>A0ABQ8MLS5</accession>
<organism evidence="3 4">
    <name type="scientific">Labeo rohita</name>
    <name type="common">Indian major carp</name>
    <name type="synonym">Cyprinus rohita</name>
    <dbReference type="NCBI Taxonomy" id="84645"/>
    <lineage>
        <taxon>Eukaryota</taxon>
        <taxon>Metazoa</taxon>
        <taxon>Chordata</taxon>
        <taxon>Craniata</taxon>
        <taxon>Vertebrata</taxon>
        <taxon>Euteleostomi</taxon>
        <taxon>Actinopterygii</taxon>
        <taxon>Neopterygii</taxon>
        <taxon>Teleostei</taxon>
        <taxon>Ostariophysi</taxon>
        <taxon>Cypriniformes</taxon>
        <taxon>Cyprinidae</taxon>
        <taxon>Labeoninae</taxon>
        <taxon>Labeonini</taxon>
        <taxon>Labeo</taxon>
    </lineage>
</organism>